<dbReference type="Pfam" id="PF00730">
    <property type="entry name" value="HhH-GPD"/>
    <property type="match status" value="1"/>
</dbReference>
<keyword evidence="8" id="KW-0378">Hydrolase</keyword>
<dbReference type="InterPro" id="IPR023170">
    <property type="entry name" value="HhH_base_excis_C"/>
</dbReference>
<dbReference type="GO" id="GO:0035485">
    <property type="term" value="F:adenine/guanine mispair binding"/>
    <property type="evidence" value="ECO:0007669"/>
    <property type="project" value="TreeGrafter"/>
</dbReference>
<dbReference type="OrthoDB" id="9802365at2"/>
<comment type="cofactor">
    <cofactor evidence="13">
        <name>[4Fe-4S] cluster</name>
        <dbReference type="ChEBI" id="CHEBI:49883"/>
    </cofactor>
    <text evidence="13">Binds 1 [4Fe-4S] cluster.</text>
</comment>
<evidence type="ECO:0000256" key="8">
    <source>
        <dbReference type="ARBA" id="ARBA00022801"/>
    </source>
</evidence>
<dbReference type="SUPFAM" id="SSF48150">
    <property type="entry name" value="DNA-glycosylase"/>
    <property type="match status" value="1"/>
</dbReference>
<dbReference type="SMART" id="SM00525">
    <property type="entry name" value="FES"/>
    <property type="match status" value="1"/>
</dbReference>
<dbReference type="InterPro" id="IPR000445">
    <property type="entry name" value="HhH_motif"/>
</dbReference>
<name>A0A1I7K2D9_9BACL</name>
<dbReference type="SUPFAM" id="SSF55811">
    <property type="entry name" value="Nudix"/>
    <property type="match status" value="1"/>
</dbReference>
<comment type="catalytic activity">
    <reaction evidence="1 13">
        <text>Hydrolyzes free adenine bases from 7,8-dihydro-8-oxoguanine:adenine mismatched double-stranded DNA, leaving an apurinic site.</text>
        <dbReference type="EC" id="3.2.2.31"/>
    </reaction>
</comment>
<protein>
    <recommendedName>
        <fullName evidence="4 13">Adenine DNA glycosylase</fullName>
        <ecNumber evidence="3 13">3.2.2.31</ecNumber>
    </recommendedName>
</protein>
<dbReference type="PROSITE" id="PS00764">
    <property type="entry name" value="ENDONUCLEASE_III_1"/>
    <property type="match status" value="1"/>
</dbReference>
<dbReference type="RefSeq" id="WP_083430448.1">
    <property type="nucleotide sequence ID" value="NZ_FPBV01000013.1"/>
</dbReference>
<keyword evidence="16" id="KW-1185">Reference proteome</keyword>
<gene>
    <name evidence="15" type="ORF">SAMN05421543_11340</name>
</gene>
<dbReference type="InterPro" id="IPR003265">
    <property type="entry name" value="HhH-GPD_domain"/>
</dbReference>
<evidence type="ECO:0000259" key="14">
    <source>
        <dbReference type="SMART" id="SM00478"/>
    </source>
</evidence>
<dbReference type="GO" id="GO:0006284">
    <property type="term" value="P:base-excision repair"/>
    <property type="evidence" value="ECO:0007669"/>
    <property type="project" value="UniProtKB-UniRule"/>
</dbReference>
<evidence type="ECO:0000256" key="4">
    <source>
        <dbReference type="ARBA" id="ARBA00022023"/>
    </source>
</evidence>
<evidence type="ECO:0000256" key="7">
    <source>
        <dbReference type="ARBA" id="ARBA00022763"/>
    </source>
</evidence>
<feature type="domain" description="HhH-GPD" evidence="14">
    <location>
        <begin position="51"/>
        <end position="202"/>
    </location>
</feature>
<dbReference type="Pfam" id="PF00633">
    <property type="entry name" value="HHH"/>
    <property type="match status" value="1"/>
</dbReference>
<evidence type="ECO:0000256" key="9">
    <source>
        <dbReference type="ARBA" id="ARBA00023004"/>
    </source>
</evidence>
<keyword evidence="10" id="KW-0411">Iron-sulfur</keyword>
<dbReference type="InterPro" id="IPR029119">
    <property type="entry name" value="MutY_C"/>
</dbReference>
<dbReference type="EC" id="3.2.2.31" evidence="3 13"/>
<evidence type="ECO:0000256" key="12">
    <source>
        <dbReference type="ARBA" id="ARBA00023295"/>
    </source>
</evidence>
<keyword evidence="6" id="KW-0479">Metal-binding</keyword>
<dbReference type="NCBIfam" id="TIGR01084">
    <property type="entry name" value="mutY"/>
    <property type="match status" value="1"/>
</dbReference>
<dbReference type="Pfam" id="PF10576">
    <property type="entry name" value="EndIII_4Fe-2S"/>
    <property type="match status" value="1"/>
</dbReference>
<keyword evidence="7 13" id="KW-0227">DNA damage</keyword>
<accession>A0A1I7K2D9</accession>
<dbReference type="GO" id="GO:0051539">
    <property type="term" value="F:4 iron, 4 sulfur cluster binding"/>
    <property type="evidence" value="ECO:0007669"/>
    <property type="project" value="UniProtKB-UniRule"/>
</dbReference>
<keyword evidence="11" id="KW-0234">DNA repair</keyword>
<dbReference type="Gene3D" id="1.10.1670.10">
    <property type="entry name" value="Helix-hairpin-Helix base-excision DNA repair enzymes (C-terminal)"/>
    <property type="match status" value="1"/>
</dbReference>
<evidence type="ECO:0000313" key="16">
    <source>
        <dbReference type="Proteomes" id="UP000183508"/>
    </source>
</evidence>
<dbReference type="InterPro" id="IPR011257">
    <property type="entry name" value="DNA_glycosylase"/>
</dbReference>
<dbReference type="InterPro" id="IPR044298">
    <property type="entry name" value="MIG/MutY"/>
</dbReference>
<dbReference type="STRING" id="392015.SAMN05421543_11340"/>
<evidence type="ECO:0000256" key="2">
    <source>
        <dbReference type="ARBA" id="ARBA00008343"/>
    </source>
</evidence>
<dbReference type="GO" id="GO:0032357">
    <property type="term" value="F:oxidized purine DNA binding"/>
    <property type="evidence" value="ECO:0007669"/>
    <property type="project" value="TreeGrafter"/>
</dbReference>
<dbReference type="Pfam" id="PF14815">
    <property type="entry name" value="NUDIX_4"/>
    <property type="match status" value="1"/>
</dbReference>
<proteinExistence type="inferred from homology"/>
<dbReference type="SMART" id="SM00478">
    <property type="entry name" value="ENDO3c"/>
    <property type="match status" value="1"/>
</dbReference>
<comment type="similarity">
    <text evidence="2 13">Belongs to the Nth/MutY family.</text>
</comment>
<dbReference type="InterPro" id="IPR003651">
    <property type="entry name" value="Endonuclease3_FeS-loop_motif"/>
</dbReference>
<sequence length="378" mass="42971">MLEPVLPAPLAGMAKGWPFSHILSMWYERHHRRLPWRETQDPYRIWVSETMLQQTRVETVIPYYHAFLERFPDIRALAAASEEEVLKLWQGLGYYSRARNLHRAAKQVAERYGGQIPEQVERFRTLPGVGPYTAGAVFSIAFNQPVPAVDGNVLRVWARLHNVHKPVDLPEVRRTVERQVGAWLQEAQPAVLTQALMELGAVVCTPRSPRCTECPVRDGCAAHRAGTAEALPKRVPKRPRKKVTVLALWCETEAGVVVEQRPRDGLLGGLWQLPAVEWEEEDASADRSVPQEALIRHLHSVFPVADEISPAFVEVAQERHIFTHLEWSVRLFRPAEAIPAAAVDAEKYRVVPREVLGELPWPRVYEKLVWRALHATLS</sequence>
<dbReference type="Proteomes" id="UP000183508">
    <property type="component" value="Unassembled WGS sequence"/>
</dbReference>
<evidence type="ECO:0000256" key="1">
    <source>
        <dbReference type="ARBA" id="ARBA00000843"/>
    </source>
</evidence>
<keyword evidence="5" id="KW-0004">4Fe-4S</keyword>
<dbReference type="AlphaFoldDB" id="A0A1I7K2D9"/>
<dbReference type="GO" id="GO:0034039">
    <property type="term" value="F:8-oxo-7,8-dihydroguanine DNA N-glycosylase activity"/>
    <property type="evidence" value="ECO:0007669"/>
    <property type="project" value="TreeGrafter"/>
</dbReference>
<evidence type="ECO:0000256" key="11">
    <source>
        <dbReference type="ARBA" id="ARBA00023204"/>
    </source>
</evidence>
<dbReference type="Gene3D" id="1.10.340.30">
    <property type="entry name" value="Hypothetical protein, domain 2"/>
    <property type="match status" value="1"/>
</dbReference>
<organism evidence="15 16">
    <name type="scientific">Alicyclobacillus macrosporangiidus</name>
    <dbReference type="NCBI Taxonomy" id="392015"/>
    <lineage>
        <taxon>Bacteria</taxon>
        <taxon>Bacillati</taxon>
        <taxon>Bacillota</taxon>
        <taxon>Bacilli</taxon>
        <taxon>Bacillales</taxon>
        <taxon>Alicyclobacillaceae</taxon>
        <taxon>Alicyclobacillus</taxon>
    </lineage>
</organism>
<dbReference type="CDD" id="cd03431">
    <property type="entry name" value="NUDIX_DNA_Glycosylase_C-MutY"/>
    <property type="match status" value="1"/>
</dbReference>
<keyword evidence="12 13" id="KW-0326">Glycosidase</keyword>
<dbReference type="CDD" id="cd00056">
    <property type="entry name" value="ENDO3c"/>
    <property type="match status" value="1"/>
</dbReference>
<dbReference type="GO" id="GO:0006298">
    <property type="term" value="P:mismatch repair"/>
    <property type="evidence" value="ECO:0007669"/>
    <property type="project" value="TreeGrafter"/>
</dbReference>
<keyword evidence="9 13" id="KW-0408">Iron</keyword>
<evidence type="ECO:0000313" key="15">
    <source>
        <dbReference type="EMBL" id="SFU91515.1"/>
    </source>
</evidence>
<evidence type="ECO:0000256" key="6">
    <source>
        <dbReference type="ARBA" id="ARBA00022723"/>
    </source>
</evidence>
<dbReference type="PANTHER" id="PTHR42944:SF1">
    <property type="entry name" value="ADENINE DNA GLYCOSYLASE"/>
    <property type="match status" value="1"/>
</dbReference>
<evidence type="ECO:0000256" key="5">
    <source>
        <dbReference type="ARBA" id="ARBA00022485"/>
    </source>
</evidence>
<evidence type="ECO:0000256" key="3">
    <source>
        <dbReference type="ARBA" id="ARBA00012045"/>
    </source>
</evidence>
<dbReference type="EMBL" id="FPBV01000013">
    <property type="protein sequence ID" value="SFU91515.1"/>
    <property type="molecule type" value="Genomic_DNA"/>
</dbReference>
<dbReference type="Gene3D" id="3.90.79.10">
    <property type="entry name" value="Nucleoside Triphosphate Pyrophosphohydrolase"/>
    <property type="match status" value="1"/>
</dbReference>
<dbReference type="InterPro" id="IPR015797">
    <property type="entry name" value="NUDIX_hydrolase-like_dom_sf"/>
</dbReference>
<dbReference type="GO" id="GO:0046872">
    <property type="term" value="F:metal ion binding"/>
    <property type="evidence" value="ECO:0007669"/>
    <property type="project" value="UniProtKB-UniRule"/>
</dbReference>
<dbReference type="FunFam" id="1.10.340.30:FF:000010">
    <property type="entry name" value="Adenine DNA glycosylase"/>
    <property type="match status" value="1"/>
</dbReference>
<evidence type="ECO:0000256" key="10">
    <source>
        <dbReference type="ARBA" id="ARBA00023014"/>
    </source>
</evidence>
<evidence type="ECO:0000256" key="13">
    <source>
        <dbReference type="RuleBase" id="RU365096"/>
    </source>
</evidence>
<dbReference type="GO" id="GO:0000701">
    <property type="term" value="F:purine-specific mismatch base pair DNA N-glycosylase activity"/>
    <property type="evidence" value="ECO:0007669"/>
    <property type="project" value="UniProtKB-EC"/>
</dbReference>
<comment type="function">
    <text evidence="13">Adenine glycosylase active on G-A mispairs.</text>
</comment>
<dbReference type="InterPro" id="IPR005760">
    <property type="entry name" value="A/G_AdeGlyc_MutY"/>
</dbReference>
<dbReference type="PANTHER" id="PTHR42944">
    <property type="entry name" value="ADENINE DNA GLYCOSYLASE"/>
    <property type="match status" value="1"/>
</dbReference>
<dbReference type="InterPro" id="IPR004035">
    <property type="entry name" value="Endouclease-III_FeS-bd_BS"/>
</dbReference>
<reference evidence="16" key="1">
    <citation type="submission" date="2016-10" db="EMBL/GenBank/DDBJ databases">
        <authorList>
            <person name="Varghese N."/>
        </authorList>
    </citation>
    <scope>NUCLEOTIDE SEQUENCE [LARGE SCALE GENOMIC DNA]</scope>
    <source>
        <strain evidence="16">DSM 17980</strain>
    </source>
</reference>